<dbReference type="AlphaFoldDB" id="A0A8J8T0D8"/>
<name>A0A8J8T0D8_HALGN</name>
<keyword evidence="3" id="KW-1185">Reference proteome</keyword>
<gene>
    <name evidence="2" type="ORF">FGO68_gene1030</name>
</gene>
<dbReference type="Proteomes" id="UP000785679">
    <property type="component" value="Unassembled WGS sequence"/>
</dbReference>
<proteinExistence type="predicted"/>
<organism evidence="2 3">
    <name type="scientific">Halteria grandinella</name>
    <dbReference type="NCBI Taxonomy" id="5974"/>
    <lineage>
        <taxon>Eukaryota</taxon>
        <taxon>Sar</taxon>
        <taxon>Alveolata</taxon>
        <taxon>Ciliophora</taxon>
        <taxon>Intramacronucleata</taxon>
        <taxon>Spirotrichea</taxon>
        <taxon>Stichotrichia</taxon>
        <taxon>Sporadotrichida</taxon>
        <taxon>Halteriidae</taxon>
        <taxon>Halteria</taxon>
    </lineage>
</organism>
<dbReference type="EMBL" id="RRYP01012693">
    <property type="protein sequence ID" value="TNV76941.1"/>
    <property type="molecule type" value="Genomic_DNA"/>
</dbReference>
<comment type="caution">
    <text evidence="2">The sequence shown here is derived from an EMBL/GenBank/DDBJ whole genome shotgun (WGS) entry which is preliminary data.</text>
</comment>
<protein>
    <recommendedName>
        <fullName evidence="4">DOMON domain-containing protein</fullName>
    </recommendedName>
</protein>
<evidence type="ECO:0008006" key="4">
    <source>
        <dbReference type="Google" id="ProtNLM"/>
    </source>
</evidence>
<evidence type="ECO:0000313" key="2">
    <source>
        <dbReference type="EMBL" id="TNV76941.1"/>
    </source>
</evidence>
<feature type="region of interest" description="Disordered" evidence="1">
    <location>
        <begin position="1"/>
        <end position="21"/>
    </location>
</feature>
<evidence type="ECO:0000256" key="1">
    <source>
        <dbReference type="SAM" id="MobiDB-lite"/>
    </source>
</evidence>
<sequence length="274" mass="30601">MLLTTWMSETKKSKSFENKQSHQGRLQRASIFGLSLILLYLNSTVAQYEYNNTYADMNYYYTGEWYGYQDDLTGQAFIRYRLSVYNVDATAWTTDGLSGYWIGIGVGAYTMAGGADMTSCLYSHISIEDPNPMYCIDSIGIEQKRPKPDTIQDSIFVDSTVTFKNVSTKLFCNISVIFDKAYQTGDTTQDYKLTPGSGVDGIWAQGQVSKGLQGYHGSTGSSRGAFRLDVPDIGDSGYTDWDAESNAQRSIQWGVKQACIYALVIILSFNQFII</sequence>
<accession>A0A8J8T0D8</accession>
<feature type="compositionally biased region" description="Basic and acidic residues" evidence="1">
    <location>
        <begin position="9"/>
        <end position="20"/>
    </location>
</feature>
<evidence type="ECO:0000313" key="3">
    <source>
        <dbReference type="Proteomes" id="UP000785679"/>
    </source>
</evidence>
<reference evidence="2" key="1">
    <citation type="submission" date="2019-06" db="EMBL/GenBank/DDBJ databases">
        <authorList>
            <person name="Zheng W."/>
        </authorList>
    </citation>
    <scope>NUCLEOTIDE SEQUENCE</scope>
    <source>
        <strain evidence="2">QDHG01</strain>
    </source>
</reference>